<dbReference type="InterPro" id="IPR050275">
    <property type="entry name" value="PGM_Phosphatase"/>
</dbReference>
<dbReference type="InterPro" id="IPR013078">
    <property type="entry name" value="His_Pase_superF_clade-1"/>
</dbReference>
<dbReference type="InterPro" id="IPR029033">
    <property type="entry name" value="His_PPase_superfam"/>
</dbReference>
<sequence length="198" mass="21453">MTRLLLARHGESVWHDGNRYAGRSDIALTPRGEQQARELAAWSAQAGLEAVWCSPLSRARRTAQASAEAAGVGLSVDERLVELDFGQADGLTAAEQRERFPEARAAFEDDPAANPLPGGEDPVKAAARFLACLREIDGGRVLVVAHTTVIRLALCALAGIPLGEYRRVFPELDNCALTEIDPEGAIIRYNSPIQWSRP</sequence>
<accession>A0ABN1P5B6</accession>
<evidence type="ECO:0008006" key="3">
    <source>
        <dbReference type="Google" id="ProtNLM"/>
    </source>
</evidence>
<dbReference type="CDD" id="cd07067">
    <property type="entry name" value="HP_PGM_like"/>
    <property type="match status" value="1"/>
</dbReference>
<proteinExistence type="predicted"/>
<dbReference type="RefSeq" id="WP_343949637.1">
    <property type="nucleotide sequence ID" value="NZ_BAAAHQ010000008.1"/>
</dbReference>
<dbReference type="Pfam" id="PF00300">
    <property type="entry name" value="His_Phos_1"/>
    <property type="match status" value="1"/>
</dbReference>
<dbReference type="SMART" id="SM00855">
    <property type="entry name" value="PGAM"/>
    <property type="match status" value="1"/>
</dbReference>
<dbReference type="PANTHER" id="PTHR48100:SF1">
    <property type="entry name" value="HISTIDINE PHOSPHATASE FAMILY PROTEIN-RELATED"/>
    <property type="match status" value="1"/>
</dbReference>
<dbReference type="PANTHER" id="PTHR48100">
    <property type="entry name" value="BROAD-SPECIFICITY PHOSPHATASE YOR283W-RELATED"/>
    <property type="match status" value="1"/>
</dbReference>
<dbReference type="Proteomes" id="UP001501578">
    <property type="component" value="Unassembled WGS sequence"/>
</dbReference>
<dbReference type="Gene3D" id="3.40.50.1240">
    <property type="entry name" value="Phosphoglycerate mutase-like"/>
    <property type="match status" value="1"/>
</dbReference>
<gene>
    <name evidence="1" type="ORF">GCM10009560_21920</name>
</gene>
<reference evidence="1 2" key="1">
    <citation type="journal article" date="2019" name="Int. J. Syst. Evol. Microbiol.">
        <title>The Global Catalogue of Microorganisms (GCM) 10K type strain sequencing project: providing services to taxonomists for standard genome sequencing and annotation.</title>
        <authorList>
            <consortium name="The Broad Institute Genomics Platform"/>
            <consortium name="The Broad Institute Genome Sequencing Center for Infectious Disease"/>
            <person name="Wu L."/>
            <person name="Ma J."/>
        </authorList>
    </citation>
    <scope>NUCLEOTIDE SEQUENCE [LARGE SCALE GENOMIC DNA]</scope>
    <source>
        <strain evidence="1 2">JCM 11136</strain>
    </source>
</reference>
<name>A0ABN1P5B6_9ACTN</name>
<keyword evidence="2" id="KW-1185">Reference proteome</keyword>
<dbReference type="EMBL" id="BAAAHQ010000008">
    <property type="protein sequence ID" value="GAA0922496.1"/>
    <property type="molecule type" value="Genomic_DNA"/>
</dbReference>
<protein>
    <recommendedName>
        <fullName evidence="3">Histidine phosphatase family protein</fullName>
    </recommendedName>
</protein>
<evidence type="ECO:0000313" key="2">
    <source>
        <dbReference type="Proteomes" id="UP001501578"/>
    </source>
</evidence>
<comment type="caution">
    <text evidence="1">The sequence shown here is derived from an EMBL/GenBank/DDBJ whole genome shotgun (WGS) entry which is preliminary data.</text>
</comment>
<organism evidence="1 2">
    <name type="scientific">Nonomuraea longicatena</name>
    <dbReference type="NCBI Taxonomy" id="83682"/>
    <lineage>
        <taxon>Bacteria</taxon>
        <taxon>Bacillati</taxon>
        <taxon>Actinomycetota</taxon>
        <taxon>Actinomycetes</taxon>
        <taxon>Streptosporangiales</taxon>
        <taxon>Streptosporangiaceae</taxon>
        <taxon>Nonomuraea</taxon>
    </lineage>
</organism>
<evidence type="ECO:0000313" key="1">
    <source>
        <dbReference type="EMBL" id="GAA0922496.1"/>
    </source>
</evidence>
<dbReference type="SUPFAM" id="SSF53254">
    <property type="entry name" value="Phosphoglycerate mutase-like"/>
    <property type="match status" value="1"/>
</dbReference>